<dbReference type="EMBL" id="AAGW02055129">
    <property type="status" value="NOT_ANNOTATED_CDS"/>
    <property type="molecule type" value="Genomic_DNA"/>
</dbReference>
<evidence type="ECO:0008006" key="5">
    <source>
        <dbReference type="Google" id="ProtNLM"/>
    </source>
</evidence>
<reference evidence="3 4" key="1">
    <citation type="journal article" date="2011" name="Nature">
        <title>A high-resolution map of human evolutionary constraint using 29 mammals.</title>
        <authorList>
            <person name="Lindblad-Toh K."/>
            <person name="Garber M."/>
            <person name="Zuk O."/>
            <person name="Lin M.F."/>
            <person name="Parker B.J."/>
            <person name="Washietl S."/>
            <person name="Kheradpour P."/>
            <person name="Ernst J."/>
            <person name="Jordan G."/>
            <person name="Mauceli E."/>
            <person name="Ward L.D."/>
            <person name="Lowe C.B."/>
            <person name="Holloway A.K."/>
            <person name="Clamp M."/>
            <person name="Gnerre S."/>
            <person name="Alfoldi J."/>
            <person name="Beal K."/>
            <person name="Chang J."/>
            <person name="Clawson H."/>
            <person name="Cuff J."/>
            <person name="Di Palma F."/>
            <person name="Fitzgerald S."/>
            <person name="Flicek P."/>
            <person name="Guttman M."/>
            <person name="Hubisz M.J."/>
            <person name="Jaffe D.B."/>
            <person name="Jungreis I."/>
            <person name="Kent W.J."/>
            <person name="Kostka D."/>
            <person name="Lara M."/>
            <person name="Martins A.L."/>
            <person name="Massingham T."/>
            <person name="Moltke I."/>
            <person name="Raney B.J."/>
            <person name="Rasmussen M.D."/>
            <person name="Robinson J."/>
            <person name="Stark A."/>
            <person name="Vilella A.J."/>
            <person name="Wen J."/>
            <person name="Xie X."/>
            <person name="Zody M.C."/>
            <person name="Baldwin J."/>
            <person name="Bloom T."/>
            <person name="Chin C.W."/>
            <person name="Heiman D."/>
            <person name="Nicol R."/>
            <person name="Nusbaum C."/>
            <person name="Young S."/>
            <person name="Wilkinson J."/>
            <person name="Worley K.C."/>
            <person name="Kovar C.L."/>
            <person name="Muzny D.M."/>
            <person name="Gibbs R.A."/>
            <person name="Cree A."/>
            <person name="Dihn H.H."/>
            <person name="Fowler G."/>
            <person name="Jhangiani S."/>
            <person name="Joshi V."/>
            <person name="Lee S."/>
            <person name="Lewis L.R."/>
            <person name="Nazareth L.V."/>
            <person name="Okwuonu G."/>
            <person name="Santibanez J."/>
            <person name="Warren W.C."/>
            <person name="Mardis E.R."/>
            <person name="Weinstock G.M."/>
            <person name="Wilson R.K."/>
            <person name="Delehaunty K."/>
            <person name="Dooling D."/>
            <person name="Fronik C."/>
            <person name="Fulton L."/>
            <person name="Fulton B."/>
            <person name="Graves T."/>
            <person name="Minx P."/>
            <person name="Sodergren E."/>
            <person name="Birney E."/>
            <person name="Margulies E.H."/>
            <person name="Herrero J."/>
            <person name="Green E.D."/>
            <person name="Haussler D."/>
            <person name="Siepel A."/>
            <person name="Goldman N."/>
            <person name="Pollard K.S."/>
            <person name="Pedersen J.S."/>
            <person name="Lander E.S."/>
            <person name="Kellis M."/>
        </authorList>
    </citation>
    <scope>NUCLEOTIDE SEQUENCE [LARGE SCALE GENOMIC DNA]</scope>
    <source>
        <strain evidence="3 4">Thorbecke inbred</strain>
    </source>
</reference>
<protein>
    <recommendedName>
        <fullName evidence="5">Family with sequence similarity 228 member A</fullName>
    </recommendedName>
</protein>
<accession>G1T917</accession>
<dbReference type="EMBL" id="AAGW02055128">
    <property type="status" value="NOT_ANNOTATED_CDS"/>
    <property type="molecule type" value="Genomic_DNA"/>
</dbReference>
<comment type="similarity">
    <text evidence="1">Belongs to the FAM228 family.</text>
</comment>
<dbReference type="Ensembl" id="ENSOCUT00000015252.4">
    <property type="protein sequence ID" value="ENSOCUP00000013105.4"/>
    <property type="gene ID" value="ENSOCUG00000015258.4"/>
</dbReference>
<proteinExistence type="inferred from homology"/>
<dbReference type="GeneTree" id="ENSGT00530000064185"/>
<dbReference type="InParanoid" id="G1T917"/>
<evidence type="ECO:0000313" key="3">
    <source>
        <dbReference type="Ensembl" id="ENSOCUP00000013105.4"/>
    </source>
</evidence>
<dbReference type="eggNOG" id="ENOG502RU0D">
    <property type="taxonomic scope" value="Eukaryota"/>
</dbReference>
<dbReference type="HOGENOM" id="CLU_079089_0_0_1"/>
<dbReference type="PaxDb" id="9986-ENSOCUP00000013105"/>
<organism evidence="3 4">
    <name type="scientific">Oryctolagus cuniculus</name>
    <name type="common">Rabbit</name>
    <dbReference type="NCBI Taxonomy" id="9986"/>
    <lineage>
        <taxon>Eukaryota</taxon>
        <taxon>Metazoa</taxon>
        <taxon>Chordata</taxon>
        <taxon>Craniata</taxon>
        <taxon>Vertebrata</taxon>
        <taxon>Euteleostomi</taxon>
        <taxon>Mammalia</taxon>
        <taxon>Eutheria</taxon>
        <taxon>Euarchontoglires</taxon>
        <taxon>Glires</taxon>
        <taxon>Lagomorpha</taxon>
        <taxon>Leporidae</taxon>
        <taxon>Oryctolagus</taxon>
    </lineage>
</organism>
<dbReference type="PANTHER" id="PTHR28584:SF2">
    <property type="entry name" value="PROTEIN FAM228A"/>
    <property type="match status" value="1"/>
</dbReference>
<reference evidence="3" key="3">
    <citation type="submission" date="2025-09" db="UniProtKB">
        <authorList>
            <consortium name="Ensembl"/>
        </authorList>
    </citation>
    <scope>IDENTIFICATION</scope>
    <source>
        <strain evidence="3">Thorbecke</strain>
    </source>
</reference>
<dbReference type="PANTHER" id="PTHR28584">
    <property type="entry name" value="FAMILY WITH SEQUENCE SIMILARITY 228 MEMBER A"/>
    <property type="match status" value="1"/>
</dbReference>
<feature type="region of interest" description="Disordered" evidence="2">
    <location>
        <begin position="276"/>
        <end position="295"/>
    </location>
</feature>
<dbReference type="InterPro" id="IPR040046">
    <property type="entry name" value="FAM228"/>
</dbReference>
<evidence type="ECO:0000256" key="1">
    <source>
        <dbReference type="ARBA" id="ARBA00007753"/>
    </source>
</evidence>
<dbReference type="Proteomes" id="UP000001811">
    <property type="component" value="Chromosome 2"/>
</dbReference>
<dbReference type="AlphaFoldDB" id="G1T917"/>
<evidence type="ECO:0000313" key="4">
    <source>
        <dbReference type="Proteomes" id="UP000001811"/>
    </source>
</evidence>
<name>G1T917_RABIT</name>
<sequence length="349" mass="40142">MAATKAPSYGEYFSPERLKEWPEPESVSFMEVLAREDIDEAVHAILFRENHAVKQLDTYIQHLAIFKERRREMIHKKWVQSVADPLQQRIMEKVISYRGVEKMKQENFEHFLKHTNKTETVFGDHYNPDVYDPFYMKKKDPNYGKVTVPPFCDPLFRRQQEVDQERRANLEYETGKRYSMQEFKEVEKAGLRARLPQSLSPCTVRFQKGGIQAPREVELVGNAGTAARSTRLRPCVTCSLGSLLMHISQWGKTGPRVQAGGPVSVTIYEAGRDGEKRRREVLQSKRERSSEPEGGLVGRPRCWGLAEVLGICVSVTRPLQRENAVVAHELLRGQGQCYRSPFQLVFVET</sequence>
<feature type="compositionally biased region" description="Basic and acidic residues" evidence="2">
    <location>
        <begin position="276"/>
        <end position="291"/>
    </location>
</feature>
<keyword evidence="4" id="KW-1185">Reference proteome</keyword>
<evidence type="ECO:0000256" key="2">
    <source>
        <dbReference type="SAM" id="MobiDB-lite"/>
    </source>
</evidence>
<reference evidence="3" key="2">
    <citation type="submission" date="2025-08" db="UniProtKB">
        <authorList>
            <consortium name="Ensembl"/>
        </authorList>
    </citation>
    <scope>IDENTIFICATION</scope>
    <source>
        <strain evidence="3">Thorbecke</strain>
    </source>
</reference>
<dbReference type="Bgee" id="ENSOCUG00000015258">
    <property type="expression patterns" value="Expressed in testis"/>
</dbReference>